<reference evidence="2 3" key="1">
    <citation type="submission" date="2011-11" db="EMBL/GenBank/DDBJ databases">
        <authorList>
            <person name="Weinstock G."/>
            <person name="Sodergren E."/>
            <person name="Clifton S."/>
            <person name="Fulton L."/>
            <person name="Fulton B."/>
            <person name="Courtney L."/>
            <person name="Fronick C."/>
            <person name="Harrison M."/>
            <person name="Strong C."/>
            <person name="Farmer C."/>
            <person name="Delahaunty K."/>
            <person name="Markovic C."/>
            <person name="Hall O."/>
            <person name="Minx P."/>
            <person name="Tomlinson C."/>
            <person name="Mitreva M."/>
            <person name="Hou S."/>
            <person name="Chen J."/>
            <person name="Wollam A."/>
            <person name="Pepin K.H."/>
            <person name="Johnson M."/>
            <person name="Bhonagiri V."/>
            <person name="Zhang X."/>
            <person name="Suruliraj S."/>
            <person name="Warren W."/>
            <person name="Chinwalla A."/>
            <person name="Mardis E.R."/>
            <person name="Wilson R.K."/>
        </authorList>
    </citation>
    <scope>NUCLEOTIDE SEQUENCE [LARGE SCALE GENOMIC DNA]</scope>
    <source>
        <strain evidence="2 3">YIT 11816</strain>
    </source>
</reference>
<proteinExistence type="predicted"/>
<protein>
    <submittedName>
        <fullName evidence="2">Uncharacterized protein</fullName>
    </submittedName>
</protein>
<sequence length="67" mass="7262">MRGVVSETQPPIDDESPIVEESGQRASGRELQMDMERIFRGLPAPGTTAQLPILAVVAIKTFLSKVP</sequence>
<organism evidence="2 3">
    <name type="scientific">Sutterella parvirubra YIT 11816</name>
    <dbReference type="NCBI Taxonomy" id="762967"/>
    <lineage>
        <taxon>Bacteria</taxon>
        <taxon>Pseudomonadati</taxon>
        <taxon>Pseudomonadota</taxon>
        <taxon>Betaproteobacteria</taxon>
        <taxon>Burkholderiales</taxon>
        <taxon>Sutterellaceae</taxon>
        <taxon>Sutterella</taxon>
    </lineage>
</organism>
<comment type="caution">
    <text evidence="2">The sequence shown here is derived from an EMBL/GenBank/DDBJ whole genome shotgun (WGS) entry which is preliminary data.</text>
</comment>
<feature type="region of interest" description="Disordered" evidence="1">
    <location>
        <begin position="1"/>
        <end position="30"/>
    </location>
</feature>
<dbReference type="PATRIC" id="fig|762967.3.peg.981"/>
<keyword evidence="3" id="KW-1185">Reference proteome</keyword>
<evidence type="ECO:0000256" key="1">
    <source>
        <dbReference type="SAM" id="MobiDB-lite"/>
    </source>
</evidence>
<dbReference type="EMBL" id="AFBQ01000172">
    <property type="protein sequence ID" value="EHY31371.1"/>
    <property type="molecule type" value="Genomic_DNA"/>
</dbReference>
<evidence type="ECO:0000313" key="2">
    <source>
        <dbReference type="EMBL" id="EHY31371.1"/>
    </source>
</evidence>
<name>H3KES8_9BURK</name>
<dbReference type="HOGENOM" id="CLU_2810887_0_0_4"/>
<accession>H3KES8</accession>
<gene>
    <name evidence="2" type="ORF">HMPREF9440_01243</name>
</gene>
<dbReference type="Proteomes" id="UP000004956">
    <property type="component" value="Unassembled WGS sequence"/>
</dbReference>
<dbReference type="AlphaFoldDB" id="H3KES8"/>
<evidence type="ECO:0000313" key="3">
    <source>
        <dbReference type="Proteomes" id="UP000004956"/>
    </source>
</evidence>